<proteinExistence type="predicted"/>
<sequence length="62" mass="6620">METEGCAVCMLSAPGIQLQALRAIKKHMLQIPAVTFVPAAYAMMLAGLALMDVMARSKKQAV</sequence>
<reference evidence="2 3" key="1">
    <citation type="journal article" date="2015" name="Int. J. Syst. Evol. Microbiol.">
        <title>Nitrosospira lacus sp. nov., a psychrotolerant, ammonia-oxidizing bacterium from sandy lake sediment.</title>
        <authorList>
            <person name="Urakawa H."/>
            <person name="Garcia J.C."/>
            <person name="Nielsen J.L."/>
            <person name="Le V.Q."/>
            <person name="Kozlowski J.A."/>
            <person name="Stein L.Y."/>
            <person name="Lim C.K."/>
            <person name="Pommerening-Roser A."/>
            <person name="Martens-Habbena W."/>
            <person name="Stahl D.A."/>
            <person name="Klotz M.G."/>
        </authorList>
    </citation>
    <scope>NUCLEOTIDE SEQUENCE [LARGE SCALE GENOMIC DNA]</scope>
    <source>
        <strain evidence="2 3">APG3</strain>
    </source>
</reference>
<evidence type="ECO:0000313" key="3">
    <source>
        <dbReference type="Proteomes" id="UP000012179"/>
    </source>
</evidence>
<keyword evidence="3" id="KW-1185">Reference proteome</keyword>
<dbReference type="KEGG" id="nlc:EBAPG3_008340"/>
<keyword evidence="1" id="KW-0472">Membrane</keyword>
<keyword evidence="1" id="KW-1133">Transmembrane helix</keyword>
<dbReference type="EMBL" id="CP021106">
    <property type="protein sequence ID" value="ARO87775.1"/>
    <property type="molecule type" value="Genomic_DNA"/>
</dbReference>
<organism evidence="2 3">
    <name type="scientific">Nitrosospira lacus</name>
    <dbReference type="NCBI Taxonomy" id="1288494"/>
    <lineage>
        <taxon>Bacteria</taxon>
        <taxon>Pseudomonadati</taxon>
        <taxon>Pseudomonadota</taxon>
        <taxon>Betaproteobacteria</taxon>
        <taxon>Nitrosomonadales</taxon>
        <taxon>Nitrosomonadaceae</taxon>
        <taxon>Nitrosospira</taxon>
    </lineage>
</organism>
<keyword evidence="1" id="KW-0812">Transmembrane</keyword>
<accession>A0A1W6SPP6</accession>
<evidence type="ECO:0000313" key="2">
    <source>
        <dbReference type="EMBL" id="ARO87775.1"/>
    </source>
</evidence>
<name>A0A1W6SPP6_9PROT</name>
<protein>
    <submittedName>
        <fullName evidence="2">Uncharacterized protein</fullName>
    </submittedName>
</protein>
<dbReference type="RefSeq" id="WP_004176483.1">
    <property type="nucleotide sequence ID" value="NZ_CP021106.3"/>
</dbReference>
<gene>
    <name evidence="2" type="ORF">EBAPG3_008340</name>
</gene>
<evidence type="ECO:0000256" key="1">
    <source>
        <dbReference type="SAM" id="Phobius"/>
    </source>
</evidence>
<dbReference type="AlphaFoldDB" id="A0A1W6SPP6"/>
<feature type="transmembrane region" description="Helical" evidence="1">
    <location>
        <begin position="31"/>
        <end position="51"/>
    </location>
</feature>
<dbReference type="Proteomes" id="UP000012179">
    <property type="component" value="Chromosome"/>
</dbReference>